<dbReference type="RefSeq" id="WP_187467095.1">
    <property type="nucleotide sequence ID" value="NZ_JACSIT010000116.1"/>
</dbReference>
<comment type="subcellular location">
    <subcellularLocation>
        <location evidence="1">Cell outer membrane</location>
    </subcellularLocation>
</comment>
<keyword evidence="5" id="KW-0998">Cell outer membrane</keyword>
<name>A0A923PKI2_9BACT</name>
<evidence type="ECO:0000256" key="6">
    <source>
        <dbReference type="SAM" id="SignalP"/>
    </source>
</evidence>
<dbReference type="AlphaFoldDB" id="A0A923PKI2"/>
<evidence type="ECO:0000313" key="10">
    <source>
        <dbReference type="Proteomes" id="UP000650081"/>
    </source>
</evidence>
<sequence length="559" mass="62429">MKLFIKIAAICCISALFLTCSEEFLETAPQGTLNSQSLADENGINLALVSAYSRLDGWASDWGAVSNPWGMSGSNWIFGSVSTDDAYKGSEPTDFPTFTQIELYQWQPNQPDLNDKFLAVYDGIRRANETIALINENLDLADDVRDRLMGEAKFLRAHYHMEAWKFWKAVPFIEEDQTDFKEPNDQDIFPLIVADFVEAESKLPTSQADLGRATKGAANAMLGRLYMLNRDFTNAAAALNKVTGYSLNPCFHDMFSFDGENGPEMIFSIQASVGDGVPDVQNGNFSDRLAFPHAGSPFGCCGFHQPSQNLVNAYRTTEDGLPALDNSSDENPGVDEPVDPRIDWTIGRDGIDYLGHGEHNPTWIRDRSWAGEYSAKKFTYAPGEGNTVSWNPAHLNPINVPIIRYADVLLMQAEIDVENGNLEAARAKVNQIRERAGNCAQGVGATPVPLDDESTNANYVVSTYDTPWTDANAAREAVRLERRLELALEGHRWFDLVRYGTDYYKSTMNAYLDREQQRRQYMQAHNNVEDKHTRYPIPTQAILLSQIDGVPTLQQNPGY</sequence>
<protein>
    <submittedName>
        <fullName evidence="9">RagB/SusD family nutrient uptake outer membrane protein</fullName>
    </submittedName>
</protein>
<dbReference type="InterPro" id="IPR012944">
    <property type="entry name" value="SusD_RagB_dom"/>
</dbReference>
<proteinExistence type="inferred from homology"/>
<evidence type="ECO:0000256" key="1">
    <source>
        <dbReference type="ARBA" id="ARBA00004442"/>
    </source>
</evidence>
<dbReference type="GO" id="GO:0009279">
    <property type="term" value="C:cell outer membrane"/>
    <property type="evidence" value="ECO:0007669"/>
    <property type="project" value="UniProtKB-SubCell"/>
</dbReference>
<comment type="similarity">
    <text evidence="2">Belongs to the SusD family.</text>
</comment>
<keyword evidence="10" id="KW-1185">Reference proteome</keyword>
<organism evidence="9 10">
    <name type="scientific">Neolewinella lacunae</name>
    <dbReference type="NCBI Taxonomy" id="1517758"/>
    <lineage>
        <taxon>Bacteria</taxon>
        <taxon>Pseudomonadati</taxon>
        <taxon>Bacteroidota</taxon>
        <taxon>Saprospiria</taxon>
        <taxon>Saprospirales</taxon>
        <taxon>Lewinellaceae</taxon>
        <taxon>Neolewinella</taxon>
    </lineage>
</organism>
<comment type="caution">
    <text evidence="9">The sequence shown here is derived from an EMBL/GenBank/DDBJ whole genome shotgun (WGS) entry which is preliminary data.</text>
</comment>
<feature type="chain" id="PRO_5036836040" evidence="6">
    <location>
        <begin position="22"/>
        <end position="559"/>
    </location>
</feature>
<dbReference type="Pfam" id="PF14322">
    <property type="entry name" value="SusD-like_3"/>
    <property type="match status" value="1"/>
</dbReference>
<dbReference type="Gene3D" id="1.25.40.390">
    <property type="match status" value="1"/>
</dbReference>
<evidence type="ECO:0000259" key="7">
    <source>
        <dbReference type="Pfam" id="PF07980"/>
    </source>
</evidence>
<keyword evidence="4" id="KW-0472">Membrane</keyword>
<dbReference type="InterPro" id="IPR033985">
    <property type="entry name" value="SusD-like_N"/>
</dbReference>
<gene>
    <name evidence="9" type="ORF">H9S92_12740</name>
</gene>
<evidence type="ECO:0000256" key="5">
    <source>
        <dbReference type="ARBA" id="ARBA00023237"/>
    </source>
</evidence>
<dbReference type="Pfam" id="PF07980">
    <property type="entry name" value="SusD_RagB"/>
    <property type="match status" value="1"/>
</dbReference>
<evidence type="ECO:0000256" key="2">
    <source>
        <dbReference type="ARBA" id="ARBA00006275"/>
    </source>
</evidence>
<feature type="domain" description="SusD-like N-terminal" evidence="8">
    <location>
        <begin position="104"/>
        <end position="227"/>
    </location>
</feature>
<evidence type="ECO:0000256" key="3">
    <source>
        <dbReference type="ARBA" id="ARBA00022729"/>
    </source>
</evidence>
<dbReference type="Proteomes" id="UP000650081">
    <property type="component" value="Unassembled WGS sequence"/>
</dbReference>
<dbReference type="InterPro" id="IPR011990">
    <property type="entry name" value="TPR-like_helical_dom_sf"/>
</dbReference>
<feature type="domain" description="RagB/SusD" evidence="7">
    <location>
        <begin position="263"/>
        <end position="559"/>
    </location>
</feature>
<keyword evidence="3 6" id="KW-0732">Signal</keyword>
<evidence type="ECO:0000313" key="9">
    <source>
        <dbReference type="EMBL" id="MBC6995039.1"/>
    </source>
</evidence>
<feature type="signal peptide" evidence="6">
    <location>
        <begin position="1"/>
        <end position="21"/>
    </location>
</feature>
<dbReference type="EMBL" id="JACSIT010000116">
    <property type="protein sequence ID" value="MBC6995039.1"/>
    <property type="molecule type" value="Genomic_DNA"/>
</dbReference>
<evidence type="ECO:0000259" key="8">
    <source>
        <dbReference type="Pfam" id="PF14322"/>
    </source>
</evidence>
<reference evidence="9" key="1">
    <citation type="submission" date="2020-08" db="EMBL/GenBank/DDBJ databases">
        <title>Lewinella bacteria from marine environments.</title>
        <authorList>
            <person name="Zhong Y."/>
        </authorList>
    </citation>
    <scope>NUCLEOTIDE SEQUENCE</scope>
    <source>
        <strain evidence="9">KCTC 42187</strain>
    </source>
</reference>
<accession>A0A923PKI2</accession>
<evidence type="ECO:0000256" key="4">
    <source>
        <dbReference type="ARBA" id="ARBA00023136"/>
    </source>
</evidence>
<dbReference type="SUPFAM" id="SSF48452">
    <property type="entry name" value="TPR-like"/>
    <property type="match status" value="1"/>
</dbReference>